<evidence type="ECO:0000313" key="2">
    <source>
        <dbReference type="Proteomes" id="UP000683360"/>
    </source>
</evidence>
<dbReference type="Proteomes" id="UP000683360">
    <property type="component" value="Unassembled WGS sequence"/>
</dbReference>
<gene>
    <name evidence="1" type="ORF">MEDL_20928</name>
</gene>
<protein>
    <submittedName>
        <fullName evidence="1">Uncharacterized protein</fullName>
    </submittedName>
</protein>
<keyword evidence="2" id="KW-1185">Reference proteome</keyword>
<evidence type="ECO:0000313" key="1">
    <source>
        <dbReference type="EMBL" id="CAG2206568.1"/>
    </source>
</evidence>
<dbReference type="PANTHER" id="PTHR14187">
    <property type="entry name" value="ALPHA KINASE/ELONGATION FACTOR 2 KINASE"/>
    <property type="match status" value="1"/>
</dbReference>
<dbReference type="PANTHER" id="PTHR14187:SF5">
    <property type="entry name" value="HEAT SHOCK 70 KDA PROTEIN 12A"/>
    <property type="match status" value="1"/>
</dbReference>
<dbReference type="AlphaFoldDB" id="A0A8S3REK5"/>
<proteinExistence type="predicted"/>
<accession>A0A8S3REK5</accession>
<dbReference type="EMBL" id="CAJPWZ010001055">
    <property type="protein sequence ID" value="CAG2206568.1"/>
    <property type="molecule type" value="Genomic_DNA"/>
</dbReference>
<organism evidence="1 2">
    <name type="scientific">Mytilus edulis</name>
    <name type="common">Blue mussel</name>
    <dbReference type="NCBI Taxonomy" id="6550"/>
    <lineage>
        <taxon>Eukaryota</taxon>
        <taxon>Metazoa</taxon>
        <taxon>Spiralia</taxon>
        <taxon>Lophotrochozoa</taxon>
        <taxon>Mollusca</taxon>
        <taxon>Bivalvia</taxon>
        <taxon>Autobranchia</taxon>
        <taxon>Pteriomorphia</taxon>
        <taxon>Mytilida</taxon>
        <taxon>Mytiloidea</taxon>
        <taxon>Mytilidae</taxon>
        <taxon>Mytilinae</taxon>
        <taxon>Mytilus</taxon>
    </lineage>
</organism>
<comment type="caution">
    <text evidence="1">The sequence shown here is derived from an EMBL/GenBank/DDBJ whole genome shotgun (WGS) entry which is preliminary data.</text>
</comment>
<dbReference type="OrthoDB" id="6135436at2759"/>
<sequence length="185" mass="20861">MDNYHCKNSSNRSIEAGISSKRLRIALEPEAASIYCQYLPTEKLEGSENGLTVADIGTKYMIVDIGGGTVDITVHEKRMTEPLRRFVMHQERIMGEQVQKVTSIAKCKPEENGLLTLRIYQSEKDNPMYTDEDSCSILGTITEQLTSAGTTDKVKVQLIFGETEIRVKIKEIATRKEWNGKIEMI</sequence>
<name>A0A8S3REK5_MYTED</name>
<reference evidence="1" key="1">
    <citation type="submission" date="2021-03" db="EMBL/GenBank/DDBJ databases">
        <authorList>
            <person name="Bekaert M."/>
        </authorList>
    </citation>
    <scope>NUCLEOTIDE SEQUENCE</scope>
</reference>